<gene>
    <name evidence="1" type="ORF">NA8A_10293</name>
</gene>
<name>K2NX37_9HYPH</name>
<protein>
    <submittedName>
        <fullName evidence="1">Uncharacterized protein</fullName>
    </submittedName>
</protein>
<dbReference type="PATRIC" id="fig|1231190.3.peg.2149"/>
<accession>K2NX37</accession>
<sequence>MPTHLHLTKNAFALHLLLERAERLVNIVVADEYLHVGFLSKVGLNTVEFIFLCASAKVSAAISYHE</sequence>
<dbReference type="Proteomes" id="UP000007374">
    <property type="component" value="Unassembled WGS sequence"/>
</dbReference>
<proteinExistence type="predicted"/>
<dbReference type="AlphaFoldDB" id="K2NX37"/>
<evidence type="ECO:0000313" key="2">
    <source>
        <dbReference type="Proteomes" id="UP000007374"/>
    </source>
</evidence>
<evidence type="ECO:0000313" key="1">
    <source>
        <dbReference type="EMBL" id="EKF42444.1"/>
    </source>
</evidence>
<reference evidence="1 2" key="1">
    <citation type="journal article" date="2012" name="J. Bacteriol.">
        <title>Genome Sequence of Nitratireductor indicus Type Strain C115.</title>
        <authorList>
            <person name="Lai Q."/>
            <person name="Li G."/>
            <person name="Yu Z."/>
            <person name="Shao Z."/>
        </authorList>
    </citation>
    <scope>NUCLEOTIDE SEQUENCE [LARGE SCALE GENOMIC DNA]</scope>
    <source>
        <strain evidence="1 2">C115</strain>
    </source>
</reference>
<comment type="caution">
    <text evidence="1">The sequence shown here is derived from an EMBL/GenBank/DDBJ whole genome shotgun (WGS) entry which is preliminary data.</text>
</comment>
<organism evidence="1 2">
    <name type="scientific">Nitratireductor indicus C115</name>
    <dbReference type="NCBI Taxonomy" id="1231190"/>
    <lineage>
        <taxon>Bacteria</taxon>
        <taxon>Pseudomonadati</taxon>
        <taxon>Pseudomonadota</taxon>
        <taxon>Alphaproteobacteria</taxon>
        <taxon>Hyphomicrobiales</taxon>
        <taxon>Phyllobacteriaceae</taxon>
        <taxon>Nitratireductor</taxon>
    </lineage>
</organism>
<dbReference type="EMBL" id="AMSI01000006">
    <property type="protein sequence ID" value="EKF42444.1"/>
    <property type="molecule type" value="Genomic_DNA"/>
</dbReference>
<keyword evidence="2" id="KW-1185">Reference proteome</keyword>